<sequence length="39" mass="3877">MSGTDAGTMDRLSAVGFPGSLDSSLNPRKAAGSQPRIAG</sequence>
<protein>
    <submittedName>
        <fullName evidence="2">Uncharacterized protein</fullName>
    </submittedName>
</protein>
<organism evidence="2 3">
    <name type="scientific">Azospirillum argentinense</name>
    <dbReference type="NCBI Taxonomy" id="2970906"/>
    <lineage>
        <taxon>Bacteria</taxon>
        <taxon>Pseudomonadati</taxon>
        <taxon>Pseudomonadota</taxon>
        <taxon>Alphaproteobacteria</taxon>
        <taxon>Rhodospirillales</taxon>
        <taxon>Azospirillaceae</taxon>
        <taxon>Azospirillum</taxon>
    </lineage>
</organism>
<gene>
    <name evidence="2" type="ORF">FH063_005079</name>
</gene>
<evidence type="ECO:0000313" key="2">
    <source>
        <dbReference type="EMBL" id="KAA1056104.1"/>
    </source>
</evidence>
<proteinExistence type="predicted"/>
<dbReference type="EMBL" id="VEWN01000005">
    <property type="protein sequence ID" value="KAA1056104.1"/>
    <property type="molecule type" value="Genomic_DNA"/>
</dbReference>
<evidence type="ECO:0000256" key="1">
    <source>
        <dbReference type="SAM" id="MobiDB-lite"/>
    </source>
</evidence>
<reference evidence="2 3" key="1">
    <citation type="submission" date="2019-07" db="EMBL/GenBank/DDBJ databases">
        <title>Genome sequencing of the stress-tolerant strain Azospirillum brasilense Az19.</title>
        <authorList>
            <person name="Maroniche G.A."/>
            <person name="Garcia J.E."/>
            <person name="Pagnussat L."/>
            <person name="Amenta M."/>
            <person name="Creus C.M."/>
        </authorList>
    </citation>
    <scope>NUCLEOTIDE SEQUENCE [LARGE SCALE GENOMIC DNA]</scope>
    <source>
        <strain evidence="2 3">Az19</strain>
    </source>
</reference>
<name>A0A5B0KYR2_9PROT</name>
<accession>A0A5B0KYR2</accession>
<dbReference type="Proteomes" id="UP000325333">
    <property type="component" value="Unassembled WGS sequence"/>
</dbReference>
<evidence type="ECO:0000313" key="3">
    <source>
        <dbReference type="Proteomes" id="UP000325333"/>
    </source>
</evidence>
<feature type="region of interest" description="Disordered" evidence="1">
    <location>
        <begin position="1"/>
        <end position="39"/>
    </location>
</feature>
<dbReference type="AlphaFoldDB" id="A0A5B0KYR2"/>
<comment type="caution">
    <text evidence="2">The sequence shown here is derived from an EMBL/GenBank/DDBJ whole genome shotgun (WGS) entry which is preliminary data.</text>
</comment>